<name>A0A917WCS4_9RHOB</name>
<dbReference type="GO" id="GO:0016020">
    <property type="term" value="C:membrane"/>
    <property type="evidence" value="ECO:0007669"/>
    <property type="project" value="UniProtKB-SubCell"/>
</dbReference>
<comment type="caution">
    <text evidence="7">The sequence shown here is derived from an EMBL/GenBank/DDBJ whole genome shotgun (WGS) entry which is preliminary data.</text>
</comment>
<dbReference type="PANTHER" id="PTHR21716:SF64">
    <property type="entry name" value="AI-2 TRANSPORT PROTEIN TQSA"/>
    <property type="match status" value="1"/>
</dbReference>
<sequence>MVKDAPFLNFVLAVVLVLALGWLLVIGKFILLPLASATILALMIHAATEALSRLPLIGRLPAFALRLGLLAAFALVVLLLYAVVASTVDDIVLRTPAYEENLRDIVSRIAAYFHIESGEAWQAIREATIDEIDLRQLALSVLGALTSTGVAVLITMVFTIFLLSERQSLAEKLAVAMRDRNNAERSFEALASVRERVSRYLLVKTCINVLIAVISYVIMRSFELDFALFWALMIGLFNYIPYVGSIVAVAFPVLLSVVQFGELGTTLLLAAVMTVAQILVGNIIEPQVIGRQLNQSPIVVVCALAVWGAIWGIPGAILAVPMTASLAIVLHAFPATRPVSILLAERIDDPRATGLIVRP</sequence>
<accession>A0A917WCS4</accession>
<evidence type="ECO:0000256" key="5">
    <source>
        <dbReference type="ARBA" id="ARBA00023136"/>
    </source>
</evidence>
<dbReference type="EMBL" id="BMLF01000001">
    <property type="protein sequence ID" value="GGL92331.1"/>
    <property type="molecule type" value="Genomic_DNA"/>
</dbReference>
<feature type="transmembrane region" description="Helical" evidence="6">
    <location>
        <begin position="7"/>
        <end position="24"/>
    </location>
</feature>
<feature type="transmembrane region" description="Helical" evidence="6">
    <location>
        <begin position="30"/>
        <end position="51"/>
    </location>
</feature>
<dbReference type="Pfam" id="PF01594">
    <property type="entry name" value="AI-2E_transport"/>
    <property type="match status" value="1"/>
</dbReference>
<evidence type="ECO:0000313" key="7">
    <source>
        <dbReference type="EMBL" id="GGL92331.1"/>
    </source>
</evidence>
<dbReference type="PANTHER" id="PTHR21716">
    <property type="entry name" value="TRANSMEMBRANE PROTEIN"/>
    <property type="match status" value="1"/>
</dbReference>
<reference evidence="7" key="2">
    <citation type="submission" date="2020-09" db="EMBL/GenBank/DDBJ databases">
        <authorList>
            <person name="Sun Q."/>
            <person name="Zhou Y."/>
        </authorList>
    </citation>
    <scope>NUCLEOTIDE SEQUENCE</scope>
    <source>
        <strain evidence="7">CGMCC 1.6293</strain>
    </source>
</reference>
<evidence type="ECO:0000256" key="6">
    <source>
        <dbReference type="SAM" id="Phobius"/>
    </source>
</evidence>
<feature type="transmembrane region" description="Helical" evidence="6">
    <location>
        <begin position="265"/>
        <end position="284"/>
    </location>
</feature>
<keyword evidence="5 6" id="KW-0472">Membrane</keyword>
<gene>
    <name evidence="7" type="ORF">GCM10011534_13130</name>
</gene>
<reference evidence="7" key="1">
    <citation type="journal article" date="2014" name="Int. J. Syst. Evol. Microbiol.">
        <title>Complete genome sequence of Corynebacterium casei LMG S-19264T (=DSM 44701T), isolated from a smear-ripened cheese.</title>
        <authorList>
            <consortium name="US DOE Joint Genome Institute (JGI-PGF)"/>
            <person name="Walter F."/>
            <person name="Albersmeier A."/>
            <person name="Kalinowski J."/>
            <person name="Ruckert C."/>
        </authorList>
    </citation>
    <scope>NUCLEOTIDE SEQUENCE</scope>
    <source>
        <strain evidence="7">CGMCC 1.6293</strain>
    </source>
</reference>
<dbReference type="Proteomes" id="UP000649829">
    <property type="component" value="Unassembled WGS sequence"/>
</dbReference>
<dbReference type="GO" id="GO:0055085">
    <property type="term" value="P:transmembrane transport"/>
    <property type="evidence" value="ECO:0007669"/>
    <property type="project" value="TreeGrafter"/>
</dbReference>
<dbReference type="AlphaFoldDB" id="A0A917WCS4"/>
<feature type="transmembrane region" description="Helical" evidence="6">
    <location>
        <begin position="201"/>
        <end position="219"/>
    </location>
</feature>
<keyword evidence="8" id="KW-1185">Reference proteome</keyword>
<evidence type="ECO:0000313" key="8">
    <source>
        <dbReference type="Proteomes" id="UP000649829"/>
    </source>
</evidence>
<feature type="transmembrane region" description="Helical" evidence="6">
    <location>
        <begin position="137"/>
        <end position="163"/>
    </location>
</feature>
<comment type="similarity">
    <text evidence="2">Belongs to the autoinducer-2 exporter (AI-2E) (TC 2.A.86) family.</text>
</comment>
<organism evidence="7 8">
    <name type="scientific">Pseudooceanicola nanhaiensis</name>
    <dbReference type="NCBI Taxonomy" id="375761"/>
    <lineage>
        <taxon>Bacteria</taxon>
        <taxon>Pseudomonadati</taxon>
        <taxon>Pseudomonadota</taxon>
        <taxon>Alphaproteobacteria</taxon>
        <taxon>Rhodobacterales</taxon>
        <taxon>Paracoccaceae</taxon>
        <taxon>Pseudooceanicola</taxon>
    </lineage>
</organism>
<protein>
    <submittedName>
        <fullName evidence="7">AI-2E family transporter</fullName>
    </submittedName>
</protein>
<proteinExistence type="inferred from homology"/>
<comment type="subcellular location">
    <subcellularLocation>
        <location evidence="1">Membrane</location>
        <topology evidence="1">Multi-pass membrane protein</topology>
    </subcellularLocation>
</comment>
<evidence type="ECO:0000256" key="4">
    <source>
        <dbReference type="ARBA" id="ARBA00022989"/>
    </source>
</evidence>
<feature type="transmembrane region" description="Helical" evidence="6">
    <location>
        <begin position="63"/>
        <end position="84"/>
    </location>
</feature>
<dbReference type="InterPro" id="IPR002549">
    <property type="entry name" value="AI-2E-like"/>
</dbReference>
<keyword evidence="3 6" id="KW-0812">Transmembrane</keyword>
<keyword evidence="4 6" id="KW-1133">Transmembrane helix</keyword>
<evidence type="ECO:0000256" key="2">
    <source>
        <dbReference type="ARBA" id="ARBA00009773"/>
    </source>
</evidence>
<feature type="transmembrane region" description="Helical" evidence="6">
    <location>
        <begin position="296"/>
        <end position="320"/>
    </location>
</feature>
<evidence type="ECO:0000256" key="1">
    <source>
        <dbReference type="ARBA" id="ARBA00004141"/>
    </source>
</evidence>
<evidence type="ECO:0000256" key="3">
    <source>
        <dbReference type="ARBA" id="ARBA00022692"/>
    </source>
</evidence>